<gene>
    <name evidence="1" type="ORF">J1N35_038556</name>
</gene>
<comment type="caution">
    <text evidence="1">The sequence shown here is derived from an EMBL/GenBank/DDBJ whole genome shotgun (WGS) entry which is preliminary data.</text>
</comment>
<reference evidence="1 2" key="1">
    <citation type="journal article" date="2021" name="Plant Biotechnol. J.">
        <title>Multi-omics assisted identification of the key and species-specific regulatory components of drought-tolerant mechanisms in Gossypium stocksii.</title>
        <authorList>
            <person name="Yu D."/>
            <person name="Ke L."/>
            <person name="Zhang D."/>
            <person name="Wu Y."/>
            <person name="Sun Y."/>
            <person name="Mei J."/>
            <person name="Sun J."/>
            <person name="Sun Y."/>
        </authorList>
    </citation>
    <scope>NUCLEOTIDE SEQUENCE [LARGE SCALE GENOMIC DNA]</scope>
    <source>
        <strain evidence="2">cv. E1</strain>
        <tissue evidence="1">Leaf</tissue>
    </source>
</reference>
<accession>A0A9D3UM44</accession>
<dbReference type="EMBL" id="JAIQCV010000011">
    <property type="protein sequence ID" value="KAH1047772.1"/>
    <property type="molecule type" value="Genomic_DNA"/>
</dbReference>
<evidence type="ECO:0000313" key="1">
    <source>
        <dbReference type="EMBL" id="KAH1047772.1"/>
    </source>
</evidence>
<protein>
    <submittedName>
        <fullName evidence="1">Uncharacterized protein</fullName>
    </submittedName>
</protein>
<name>A0A9D3UM44_9ROSI</name>
<keyword evidence="2" id="KW-1185">Reference proteome</keyword>
<evidence type="ECO:0000313" key="2">
    <source>
        <dbReference type="Proteomes" id="UP000828251"/>
    </source>
</evidence>
<organism evidence="1 2">
    <name type="scientific">Gossypium stocksii</name>
    <dbReference type="NCBI Taxonomy" id="47602"/>
    <lineage>
        <taxon>Eukaryota</taxon>
        <taxon>Viridiplantae</taxon>
        <taxon>Streptophyta</taxon>
        <taxon>Embryophyta</taxon>
        <taxon>Tracheophyta</taxon>
        <taxon>Spermatophyta</taxon>
        <taxon>Magnoliopsida</taxon>
        <taxon>eudicotyledons</taxon>
        <taxon>Gunneridae</taxon>
        <taxon>Pentapetalae</taxon>
        <taxon>rosids</taxon>
        <taxon>malvids</taxon>
        <taxon>Malvales</taxon>
        <taxon>Malvaceae</taxon>
        <taxon>Malvoideae</taxon>
        <taxon>Gossypium</taxon>
    </lineage>
</organism>
<proteinExistence type="predicted"/>
<sequence>MPDLCLKALYKNLFDSESVADSYAHIRENKLENNLRAVQQKKSLYKNKVSSP</sequence>
<dbReference type="Proteomes" id="UP000828251">
    <property type="component" value="Unassembled WGS sequence"/>
</dbReference>
<dbReference type="AlphaFoldDB" id="A0A9D3UM44"/>